<name>A0A2P2P8D7_RHIMU</name>
<dbReference type="AlphaFoldDB" id="A0A2P2P8D7"/>
<evidence type="ECO:0000313" key="1">
    <source>
        <dbReference type="EMBL" id="MBX51008.1"/>
    </source>
</evidence>
<dbReference type="EMBL" id="GGEC01070524">
    <property type="protein sequence ID" value="MBX51008.1"/>
    <property type="molecule type" value="Transcribed_RNA"/>
</dbReference>
<proteinExistence type="predicted"/>
<sequence length="25" mass="2903">MGMVRRDTFYSAEVIENQCAFHLGK</sequence>
<organism evidence="1">
    <name type="scientific">Rhizophora mucronata</name>
    <name type="common">Asiatic mangrove</name>
    <dbReference type="NCBI Taxonomy" id="61149"/>
    <lineage>
        <taxon>Eukaryota</taxon>
        <taxon>Viridiplantae</taxon>
        <taxon>Streptophyta</taxon>
        <taxon>Embryophyta</taxon>
        <taxon>Tracheophyta</taxon>
        <taxon>Spermatophyta</taxon>
        <taxon>Magnoliopsida</taxon>
        <taxon>eudicotyledons</taxon>
        <taxon>Gunneridae</taxon>
        <taxon>Pentapetalae</taxon>
        <taxon>rosids</taxon>
        <taxon>fabids</taxon>
        <taxon>Malpighiales</taxon>
        <taxon>Rhizophoraceae</taxon>
        <taxon>Rhizophora</taxon>
    </lineage>
</organism>
<accession>A0A2P2P8D7</accession>
<protein>
    <submittedName>
        <fullName evidence="1">Uncharacterized protein</fullName>
    </submittedName>
</protein>
<reference evidence="1" key="1">
    <citation type="submission" date="2018-02" db="EMBL/GenBank/DDBJ databases">
        <title>Rhizophora mucronata_Transcriptome.</title>
        <authorList>
            <person name="Meera S.P."/>
            <person name="Sreeshan A."/>
            <person name="Augustine A."/>
        </authorList>
    </citation>
    <scope>NUCLEOTIDE SEQUENCE</scope>
    <source>
        <tissue evidence="1">Leaf</tissue>
    </source>
</reference>